<keyword evidence="3" id="KW-1185">Reference proteome</keyword>
<comment type="caution">
    <text evidence="2">The sequence shown here is derived from an EMBL/GenBank/DDBJ whole genome shotgun (WGS) entry which is preliminary data.</text>
</comment>
<dbReference type="RefSeq" id="WP_043775879.1">
    <property type="nucleotide sequence ID" value="NZ_JAME01000142.1"/>
</dbReference>
<keyword evidence="1" id="KW-0472">Membrane</keyword>
<evidence type="ECO:0008006" key="4">
    <source>
        <dbReference type="Google" id="ProtNLM"/>
    </source>
</evidence>
<sequence>DPRSSLPRLTLPRAAYGFVLLTMALVALAAGLFLYSRADDMVEQALDRAVRLRTQAAATSYARAIHSDWRDLSYLAGEIARGDRARVRGLMDGMRGDGTRISWIGWAGTDGVVRTASDGLLDGADVSARPWFRNGLRHGFAGDVHEAVLLASLLPASEGGEPPRFIDLAMPVRTEAGEAAGVVAMHIDFGWAARFLSETADSLGLDLFLIGTDGAVIATTTGERPTSAELEILRVARAGSGTGTGTRET</sequence>
<feature type="transmembrane region" description="Helical" evidence="1">
    <location>
        <begin position="14"/>
        <end position="35"/>
    </location>
</feature>
<feature type="non-terminal residue" evidence="2">
    <location>
        <position position="249"/>
    </location>
</feature>
<name>X7F105_9RHOB</name>
<keyword evidence="1" id="KW-1133">Transmembrane helix</keyword>
<gene>
    <name evidence="2" type="ORF">RISW2_04390</name>
</gene>
<dbReference type="Gene3D" id="3.30.450.20">
    <property type="entry name" value="PAS domain"/>
    <property type="match status" value="1"/>
</dbReference>
<dbReference type="EMBL" id="JAME01000142">
    <property type="protein sequence ID" value="ETX26428.1"/>
    <property type="molecule type" value="Genomic_DNA"/>
</dbReference>
<evidence type="ECO:0000313" key="2">
    <source>
        <dbReference type="EMBL" id="ETX26428.1"/>
    </source>
</evidence>
<dbReference type="Proteomes" id="UP000023430">
    <property type="component" value="Unassembled WGS sequence"/>
</dbReference>
<reference evidence="2 3" key="1">
    <citation type="submission" date="2014-01" db="EMBL/GenBank/DDBJ databases">
        <title>Roseivivax isoporae LMG 25204 Genome Sequencing.</title>
        <authorList>
            <person name="Lai Q."/>
            <person name="Li G."/>
            <person name="Shao Z."/>
        </authorList>
    </citation>
    <scope>NUCLEOTIDE SEQUENCE [LARGE SCALE GENOMIC DNA]</scope>
    <source>
        <strain evidence="2 3">LMG 25204</strain>
    </source>
</reference>
<dbReference type="eggNOG" id="COG3706">
    <property type="taxonomic scope" value="Bacteria"/>
</dbReference>
<dbReference type="STRING" id="1449351.RISW2_04390"/>
<accession>X7F105</accession>
<evidence type="ECO:0000256" key="1">
    <source>
        <dbReference type="SAM" id="Phobius"/>
    </source>
</evidence>
<organism evidence="2 3">
    <name type="scientific">Roseivivax isoporae LMG 25204</name>
    <dbReference type="NCBI Taxonomy" id="1449351"/>
    <lineage>
        <taxon>Bacteria</taxon>
        <taxon>Pseudomonadati</taxon>
        <taxon>Pseudomonadota</taxon>
        <taxon>Alphaproteobacteria</taxon>
        <taxon>Rhodobacterales</taxon>
        <taxon>Roseobacteraceae</taxon>
        <taxon>Roseivivax</taxon>
    </lineage>
</organism>
<keyword evidence="1" id="KW-0812">Transmembrane</keyword>
<dbReference type="AlphaFoldDB" id="X7F105"/>
<evidence type="ECO:0000313" key="3">
    <source>
        <dbReference type="Proteomes" id="UP000023430"/>
    </source>
</evidence>
<proteinExistence type="predicted"/>
<protein>
    <recommendedName>
        <fullName evidence="4">Cache domain-containing protein</fullName>
    </recommendedName>
</protein>
<feature type="non-terminal residue" evidence="2">
    <location>
        <position position="1"/>
    </location>
</feature>